<protein>
    <submittedName>
        <fullName evidence="2">Uncharacterized protein</fullName>
    </submittedName>
</protein>
<evidence type="ECO:0000256" key="1">
    <source>
        <dbReference type="SAM" id="SignalP"/>
    </source>
</evidence>
<proteinExistence type="predicted"/>
<evidence type="ECO:0000313" key="3">
    <source>
        <dbReference type="Proteomes" id="UP000241167"/>
    </source>
</evidence>
<sequence>MRVLSITAALIAASLPFAAPAAAQESLPCKFPKRIMIVHGNNAVARMAIRQVASQITGKGMEGNNSGVLRGELRGREVEFTIRWSNGHRGFYTGRISGSGTLSGQNTDATNMRSQTTWFLREAVPC</sequence>
<comment type="caution">
    <text evidence="2">The sequence shown here is derived from an EMBL/GenBank/DDBJ whole genome shotgun (WGS) entry which is preliminary data.</text>
</comment>
<feature type="signal peptide" evidence="1">
    <location>
        <begin position="1"/>
        <end position="23"/>
    </location>
</feature>
<dbReference type="AlphaFoldDB" id="A0A2P7QVP8"/>
<keyword evidence="1" id="KW-0732">Signal</keyword>
<name>A0A2P7QVP8_9SPHN</name>
<organism evidence="2 3">
    <name type="scientific">Allosphingosinicella deserti</name>
    <dbReference type="NCBI Taxonomy" id="2116704"/>
    <lineage>
        <taxon>Bacteria</taxon>
        <taxon>Pseudomonadati</taxon>
        <taxon>Pseudomonadota</taxon>
        <taxon>Alphaproteobacteria</taxon>
        <taxon>Sphingomonadales</taxon>
        <taxon>Sphingomonadaceae</taxon>
        <taxon>Allosphingosinicella</taxon>
    </lineage>
</organism>
<gene>
    <name evidence="2" type="ORF">C7I55_07260</name>
</gene>
<dbReference type="EMBL" id="PXYI01000002">
    <property type="protein sequence ID" value="PSJ42041.1"/>
    <property type="molecule type" value="Genomic_DNA"/>
</dbReference>
<accession>A0A2P7QVP8</accession>
<reference evidence="2 3" key="1">
    <citation type="submission" date="2018-03" db="EMBL/GenBank/DDBJ databases">
        <title>The draft genome of Sphingosinicella sp. GL-C-18.</title>
        <authorList>
            <person name="Liu L."/>
            <person name="Li L."/>
            <person name="Liang L."/>
            <person name="Zhang X."/>
            <person name="Wang T."/>
        </authorList>
    </citation>
    <scope>NUCLEOTIDE SEQUENCE [LARGE SCALE GENOMIC DNA]</scope>
    <source>
        <strain evidence="2 3">GL-C-18</strain>
    </source>
</reference>
<evidence type="ECO:0000313" key="2">
    <source>
        <dbReference type="EMBL" id="PSJ42041.1"/>
    </source>
</evidence>
<feature type="chain" id="PRO_5015122935" evidence="1">
    <location>
        <begin position="24"/>
        <end position="126"/>
    </location>
</feature>
<dbReference type="Proteomes" id="UP000241167">
    <property type="component" value="Unassembled WGS sequence"/>
</dbReference>
<keyword evidence="3" id="KW-1185">Reference proteome</keyword>